<comment type="caution">
    <text evidence="3">The sequence shown here is derived from an EMBL/GenBank/DDBJ whole genome shotgun (WGS) entry which is preliminary data.</text>
</comment>
<gene>
    <name evidence="3" type="ORF">HK105_201219</name>
</gene>
<dbReference type="Proteomes" id="UP001527925">
    <property type="component" value="Unassembled WGS sequence"/>
</dbReference>
<dbReference type="PANTHER" id="PTHR19321">
    <property type="entry name" value="PROTEIN REGULATOR OF CYTOKINESIS 1 PRC1-RELATED"/>
    <property type="match status" value="1"/>
</dbReference>
<name>A0ABR4NHF9_9FUNG</name>
<evidence type="ECO:0000256" key="1">
    <source>
        <dbReference type="SAM" id="Coils"/>
    </source>
</evidence>
<keyword evidence="4" id="KW-1185">Reference proteome</keyword>
<feature type="region of interest" description="Disordered" evidence="2">
    <location>
        <begin position="17"/>
        <end position="65"/>
    </location>
</feature>
<evidence type="ECO:0000313" key="3">
    <source>
        <dbReference type="EMBL" id="KAL2918951.1"/>
    </source>
</evidence>
<dbReference type="Gene3D" id="1.20.58.1520">
    <property type="match status" value="1"/>
</dbReference>
<dbReference type="EMBL" id="JADGIZ020000004">
    <property type="protein sequence ID" value="KAL2918951.1"/>
    <property type="molecule type" value="Genomic_DNA"/>
</dbReference>
<feature type="compositionally biased region" description="Polar residues" evidence="2">
    <location>
        <begin position="625"/>
        <end position="646"/>
    </location>
</feature>
<sequence>MSRAAASSDDGEAGVPLIIRASTVSQDSHCPGGSVPGTSPLAGADAVEKGGATPRGTSSAAPRASPLEVLERIEALVQTLRECRTLIAQDSVDPDYAMEPQWVERVQVSLLQDLEGLIEAAAVAPRQQRERILAKLAGVQARVQALETELDERQDAGVARSLDQLPPAERTQRLLAWTDSLESSIQGITGADMAARASALQSILDFKAERRGYLRNTLGRIVLAVEGIPSSRVPPNVTELLATYTLERLADSPEDETLVLSDALVHTLDAAITQMDAHLEQLAQKLSSVTTEIVAFWEELRIDESLRTVLVADLRNLDDYCELCEALRLEWVAQMKAHVDELVGEVKDMWDRCRVGEPSRSKFMATIAEQMYSPLTVARLQSELRVLAVRLEKCHGINRLIEQRQDLLAKMHDFERTASDPRRLFRPSFQLVEEERFRKTCLPSLMKIEADIVDAVKHLEQETGEPFCEGDARYIDKLEAEIAQRFINATVFVLGRTSQPSRPTSASATPSMPTPTPASRQEHCEPERRDDAPATNAAIVDAASPATAFSHGDAVREPTRHWILAAKTITKGFSAVGRVSSANIGAKVQTTTVGTPTKPPVLAPAARQAVDSAHKPTPAPKTLARQKSLSRLRSTPSLKQGGQAPT</sequence>
<organism evidence="3 4">
    <name type="scientific">Polyrhizophydium stewartii</name>
    <dbReference type="NCBI Taxonomy" id="2732419"/>
    <lineage>
        <taxon>Eukaryota</taxon>
        <taxon>Fungi</taxon>
        <taxon>Fungi incertae sedis</taxon>
        <taxon>Chytridiomycota</taxon>
        <taxon>Chytridiomycota incertae sedis</taxon>
        <taxon>Chytridiomycetes</taxon>
        <taxon>Rhizophydiales</taxon>
        <taxon>Rhizophydiales incertae sedis</taxon>
        <taxon>Polyrhizophydium</taxon>
    </lineage>
</organism>
<feature type="compositionally biased region" description="Low complexity" evidence="2">
    <location>
        <begin position="497"/>
        <end position="511"/>
    </location>
</feature>
<proteinExistence type="predicted"/>
<dbReference type="Pfam" id="PF03999">
    <property type="entry name" value="MAP65_ASE1"/>
    <property type="match status" value="1"/>
</dbReference>
<evidence type="ECO:0000256" key="2">
    <source>
        <dbReference type="SAM" id="MobiDB-lite"/>
    </source>
</evidence>
<feature type="region of interest" description="Disordered" evidence="2">
    <location>
        <begin position="497"/>
        <end position="531"/>
    </location>
</feature>
<keyword evidence="1" id="KW-0175">Coiled coil</keyword>
<protein>
    <submittedName>
        <fullName evidence="3">Uncharacterized protein</fullName>
    </submittedName>
</protein>
<feature type="region of interest" description="Disordered" evidence="2">
    <location>
        <begin position="591"/>
        <end position="646"/>
    </location>
</feature>
<feature type="coiled-coil region" evidence="1">
    <location>
        <begin position="129"/>
        <end position="156"/>
    </location>
</feature>
<reference evidence="3 4" key="1">
    <citation type="submission" date="2023-09" db="EMBL/GenBank/DDBJ databases">
        <title>Pangenome analysis of Batrachochytrium dendrobatidis and related Chytrids.</title>
        <authorList>
            <person name="Yacoub M.N."/>
            <person name="Stajich J.E."/>
            <person name="James T.Y."/>
        </authorList>
    </citation>
    <scope>NUCLEOTIDE SEQUENCE [LARGE SCALE GENOMIC DNA]</scope>
    <source>
        <strain evidence="3 4">JEL0888</strain>
    </source>
</reference>
<accession>A0ABR4NHF9</accession>
<dbReference type="InterPro" id="IPR007145">
    <property type="entry name" value="MAP65_Ase1_PRC1"/>
</dbReference>
<evidence type="ECO:0000313" key="4">
    <source>
        <dbReference type="Proteomes" id="UP001527925"/>
    </source>
</evidence>
<dbReference type="PANTHER" id="PTHR19321:SF41">
    <property type="entry name" value="FASCETTO-RELATED"/>
    <property type="match status" value="1"/>
</dbReference>
<feature type="compositionally biased region" description="Basic and acidic residues" evidence="2">
    <location>
        <begin position="520"/>
        <end position="531"/>
    </location>
</feature>